<evidence type="ECO:0000313" key="3">
    <source>
        <dbReference type="EMBL" id="MDA3613190.1"/>
    </source>
</evidence>
<proteinExistence type="predicted"/>
<evidence type="ECO:0000256" key="2">
    <source>
        <dbReference type="SAM" id="SignalP"/>
    </source>
</evidence>
<dbReference type="EMBL" id="JAQGEF010000001">
    <property type="protein sequence ID" value="MDA3613190.1"/>
    <property type="molecule type" value="Genomic_DNA"/>
</dbReference>
<sequence length="106" mass="11966">MKKIILSAIAITALSFANATETKLNSMTVKTVNINAVMEENVKLQNNIEDLKATTENLKCEVSYNKAMQQVINKLYAEDNQASLEESKSLKNYNNMMFKTIKKLSE</sequence>
<evidence type="ECO:0000256" key="1">
    <source>
        <dbReference type="SAM" id="Coils"/>
    </source>
</evidence>
<organism evidence="3 4">
    <name type="scientific">Polluticaenibacter yanchengensis</name>
    <dbReference type="NCBI Taxonomy" id="3014562"/>
    <lineage>
        <taxon>Bacteria</taxon>
        <taxon>Pseudomonadati</taxon>
        <taxon>Bacteroidota</taxon>
        <taxon>Chitinophagia</taxon>
        <taxon>Chitinophagales</taxon>
        <taxon>Chitinophagaceae</taxon>
        <taxon>Polluticaenibacter</taxon>
    </lineage>
</organism>
<name>A0ABT4UG44_9BACT</name>
<reference evidence="3 4" key="1">
    <citation type="submission" date="2022-12" db="EMBL/GenBank/DDBJ databases">
        <title>Chitinophagaceae gen. sp. nov., a new member of the family Chitinophagaceae, isolated from soil in a chemical factory.</title>
        <authorList>
            <person name="Ke Z."/>
        </authorList>
    </citation>
    <scope>NUCLEOTIDE SEQUENCE [LARGE SCALE GENOMIC DNA]</scope>
    <source>
        <strain evidence="3 4">LY-5</strain>
    </source>
</reference>
<evidence type="ECO:0000313" key="4">
    <source>
        <dbReference type="Proteomes" id="UP001210231"/>
    </source>
</evidence>
<keyword evidence="4" id="KW-1185">Reference proteome</keyword>
<accession>A0ABT4UG44</accession>
<comment type="caution">
    <text evidence="3">The sequence shown here is derived from an EMBL/GenBank/DDBJ whole genome shotgun (WGS) entry which is preliminary data.</text>
</comment>
<dbReference type="Proteomes" id="UP001210231">
    <property type="component" value="Unassembled WGS sequence"/>
</dbReference>
<feature type="coiled-coil region" evidence="1">
    <location>
        <begin position="34"/>
        <end position="61"/>
    </location>
</feature>
<feature type="signal peptide" evidence="2">
    <location>
        <begin position="1"/>
        <end position="19"/>
    </location>
</feature>
<feature type="chain" id="PRO_5046625931" evidence="2">
    <location>
        <begin position="20"/>
        <end position="106"/>
    </location>
</feature>
<protein>
    <submittedName>
        <fullName evidence="3">Uncharacterized protein</fullName>
    </submittedName>
</protein>
<dbReference type="RefSeq" id="WP_407029524.1">
    <property type="nucleotide sequence ID" value="NZ_JAQGEF010000001.1"/>
</dbReference>
<keyword evidence="2" id="KW-0732">Signal</keyword>
<keyword evidence="1" id="KW-0175">Coiled coil</keyword>
<gene>
    <name evidence="3" type="ORF">O3P16_00060</name>
</gene>